<dbReference type="EMBL" id="VSSQ01021899">
    <property type="protein sequence ID" value="MPM67798.1"/>
    <property type="molecule type" value="Genomic_DNA"/>
</dbReference>
<dbReference type="SUPFAM" id="SSF53067">
    <property type="entry name" value="Actin-like ATPase domain"/>
    <property type="match status" value="2"/>
</dbReference>
<dbReference type="Pfam" id="PF00480">
    <property type="entry name" value="ROK"/>
    <property type="match status" value="1"/>
</dbReference>
<comment type="caution">
    <text evidence="1">The sequence shown here is derived from an EMBL/GenBank/DDBJ whole genome shotgun (WGS) entry which is preliminary data.</text>
</comment>
<gene>
    <name evidence="1" type="primary">nagC_18</name>
    <name evidence="1" type="ORF">SDC9_114723</name>
</gene>
<accession>A0A645BRT3</accession>
<name>A0A645BRT3_9ZZZZ</name>
<proteinExistence type="predicted"/>
<organism evidence="1">
    <name type="scientific">bioreactor metagenome</name>
    <dbReference type="NCBI Taxonomy" id="1076179"/>
    <lineage>
        <taxon>unclassified sequences</taxon>
        <taxon>metagenomes</taxon>
        <taxon>ecological metagenomes</taxon>
    </lineage>
</organism>
<evidence type="ECO:0000313" key="1">
    <source>
        <dbReference type="EMBL" id="MPM67798.1"/>
    </source>
</evidence>
<dbReference type="InterPro" id="IPR000600">
    <property type="entry name" value="ROK"/>
</dbReference>
<dbReference type="Gene3D" id="3.30.420.40">
    <property type="match status" value="2"/>
</dbReference>
<dbReference type="AlphaFoldDB" id="A0A645BRT3"/>
<protein>
    <submittedName>
        <fullName evidence="1">N-acetylglucosamine repressor</fullName>
    </submittedName>
</protein>
<reference evidence="1" key="1">
    <citation type="submission" date="2019-08" db="EMBL/GenBank/DDBJ databases">
        <authorList>
            <person name="Kucharzyk K."/>
            <person name="Murdoch R.W."/>
            <person name="Higgins S."/>
            <person name="Loffler F."/>
        </authorList>
    </citation>
    <scope>NUCLEOTIDE SEQUENCE</scope>
</reference>
<dbReference type="InterPro" id="IPR043129">
    <property type="entry name" value="ATPase_NBD"/>
</dbReference>
<dbReference type="PANTHER" id="PTHR18964:SF149">
    <property type="entry name" value="BIFUNCTIONAL UDP-N-ACETYLGLUCOSAMINE 2-EPIMERASE_N-ACETYLMANNOSAMINE KINASE"/>
    <property type="match status" value="1"/>
</dbReference>
<dbReference type="PANTHER" id="PTHR18964">
    <property type="entry name" value="ROK (REPRESSOR, ORF, KINASE) FAMILY"/>
    <property type="match status" value="1"/>
</dbReference>
<sequence length="410" mass="45524">MDFNNINIKEAIIIIKFLLDKDNCASRREILDAVPWGSSKTDQIIKVLREQSILLKDQEDHKATRRGRTENKFSLNPQVGLFLGVELSNHFDRYVLADFSGKPLDCEEFSPSYRANDIIASILQNISTFLGSVEHKSQMPILGITLALHGLFHETHGQLLQPMDSNSTINLNMRKVIKDNLGVTVSVCHPRHLILMEKYGFEKKEILDKYVLNLIHGNGVGMGISIKGEFIDGATNLAGEIGHVAVVGNTLKCYCGKEGCLRTLVSYRGIVDTVIRKIDQKHATSLDIAKLKNDSFETSVENIIDAALGKDTLSMMVIHDVGVLLGSNIAKAVNLFNPDLMVIHSNLIRAKEIFTSPLLYHLETEALPKSVQNLKIDFVPYPPFAIAAGASKHALVQYLETLGLPDDQRD</sequence>